<dbReference type="PANTHER" id="PTHR37754">
    <property type="entry name" value="CALCIUM ION-BINDING PROTEIN"/>
    <property type="match status" value="1"/>
</dbReference>
<dbReference type="OrthoDB" id="1868634at2759"/>
<reference evidence="2 3" key="1">
    <citation type="journal article" date="2018" name="PLoS Genet.">
        <title>Population sequencing reveals clonal diversity and ancestral inbreeding in the grapevine cultivar Chardonnay.</title>
        <authorList>
            <person name="Roach M.J."/>
            <person name="Johnson D.L."/>
            <person name="Bohlmann J."/>
            <person name="van Vuuren H.J."/>
            <person name="Jones S.J."/>
            <person name="Pretorius I.S."/>
            <person name="Schmidt S.A."/>
            <person name="Borneman A.R."/>
        </authorList>
    </citation>
    <scope>NUCLEOTIDE SEQUENCE [LARGE SCALE GENOMIC DNA]</scope>
    <source>
        <strain evidence="3">cv. Chardonnay</strain>
        <tissue evidence="2">Leaf</tissue>
    </source>
</reference>
<dbReference type="EMBL" id="QGNW01001722">
    <property type="protein sequence ID" value="RVW32270.1"/>
    <property type="molecule type" value="Genomic_DNA"/>
</dbReference>
<proteinExistence type="predicted"/>
<dbReference type="Proteomes" id="UP000288805">
    <property type="component" value="Unassembled WGS sequence"/>
</dbReference>
<gene>
    <name evidence="2" type="ORF">CK203_078962</name>
</gene>
<organism evidence="2 3">
    <name type="scientific">Vitis vinifera</name>
    <name type="common">Grape</name>
    <dbReference type="NCBI Taxonomy" id="29760"/>
    <lineage>
        <taxon>Eukaryota</taxon>
        <taxon>Viridiplantae</taxon>
        <taxon>Streptophyta</taxon>
        <taxon>Embryophyta</taxon>
        <taxon>Tracheophyta</taxon>
        <taxon>Spermatophyta</taxon>
        <taxon>Magnoliopsida</taxon>
        <taxon>eudicotyledons</taxon>
        <taxon>Gunneridae</taxon>
        <taxon>Pentapetalae</taxon>
        <taxon>rosids</taxon>
        <taxon>Vitales</taxon>
        <taxon>Vitaceae</taxon>
        <taxon>Viteae</taxon>
        <taxon>Vitis</taxon>
    </lineage>
</organism>
<evidence type="ECO:0000256" key="1">
    <source>
        <dbReference type="SAM" id="MobiDB-lite"/>
    </source>
</evidence>
<protein>
    <submittedName>
        <fullName evidence="2">Uncharacterized protein</fullName>
    </submittedName>
</protein>
<feature type="region of interest" description="Disordered" evidence="1">
    <location>
        <begin position="172"/>
        <end position="201"/>
    </location>
</feature>
<dbReference type="PANTHER" id="PTHR37754:SF1">
    <property type="entry name" value="CALCIUM ION-BINDING PROTEIN"/>
    <property type="match status" value="1"/>
</dbReference>
<accession>A0A438D9Y9</accession>
<dbReference type="AlphaFoldDB" id="A0A438D9Y9"/>
<evidence type="ECO:0000313" key="2">
    <source>
        <dbReference type="EMBL" id="RVW32270.1"/>
    </source>
</evidence>
<evidence type="ECO:0000313" key="3">
    <source>
        <dbReference type="Proteomes" id="UP000288805"/>
    </source>
</evidence>
<name>A0A438D9Y9_VITVI</name>
<sequence length="201" mass="22979">MGLVQSIRRRGSPVAFIPLLLMGKELTPQKLASRAIQMFYSDPADYDNLEAFHSEILSIFEIANSAFPGRHFEAPSREKVEKAFTEWKSSSDVEKEKIFMELLKNTKPGEIDNITLIVGLATPPFSMVAKRAGENVTPFKMIKNVPDALFVPTVTLLMLFSVKLIRKATEKYGEEAEYKEKRERRNEKKREEKEDEAKAHK</sequence>
<comment type="caution">
    <text evidence="2">The sequence shown here is derived from an EMBL/GenBank/DDBJ whole genome shotgun (WGS) entry which is preliminary data.</text>
</comment>